<keyword evidence="3" id="KW-0238">DNA-binding</keyword>
<dbReference type="GO" id="GO:0019237">
    <property type="term" value="F:centromeric DNA binding"/>
    <property type="evidence" value="ECO:0007669"/>
    <property type="project" value="InterPro"/>
</dbReference>
<dbReference type="GO" id="GO:0005634">
    <property type="term" value="C:nucleus"/>
    <property type="evidence" value="ECO:0007669"/>
    <property type="project" value="UniProtKB-SubCell"/>
</dbReference>
<dbReference type="PANTHER" id="PTHR16684:SF11">
    <property type="entry name" value="CENTROMERE PROTEIN C"/>
    <property type="match status" value="1"/>
</dbReference>
<dbReference type="GO" id="GO:0051382">
    <property type="term" value="P:kinetochore assembly"/>
    <property type="evidence" value="ECO:0007669"/>
    <property type="project" value="InterPro"/>
</dbReference>
<comment type="similarity">
    <text evidence="2">Belongs to the CENP-C/MIF2 family.</text>
</comment>
<keyword evidence="4" id="KW-0539">Nucleus</keyword>
<sequence length="698" mass="77871">MRRLHCDKVGRRTGWRPRKNLPRDSNGFEYPEDYFKESSPSEREPLPADIVLLMRQEGFLRKERPRYFASPLGPSRLSEALEKPVGLDMYFGSPVATAKTSESAQKLDVNLKFDVNSQKSGVSPARLGRESPAKLERSYSPANVDFSHRRVSQNTAMSYRRMSANAETSYRRVSANSELSYRMVSAHTEGTYRRASGIPEVAYRRASSNFDVPFRRVSANSETSFGAGLDLSLDAGPNLDDVYEEDSNPELPGLPIQIDRTVGFSVEGSRAEISLNHGILTPIADRSMEMAQSPLEEQTALESRLADVPPPGPSLSPVSAQTVSNSFFSTLSFSSTVSARSSTFAAASDLRTDRFSGRFISTGRFTFAGPIRSPGIDAAQQLSAGSPASELENQSSSENSPLHENPFGERPLDIQSSSRETPASDDDDFNATITPENIPRKIRDLNLSTYTVYMPPSPPPPPPEGLRRSRRRRIRPLQRWKNERVLYGYPSRTEINPNLDVFKFPPNHIKAIIRNTEKPRPKRTRKRPERSFTRLARGVRNITELCDKPDPERIGELWYAGKILELDVFNSENSLVQAKVAVSPQAVKFKEFVGTADSDEERYKLGAIFKNARRGMAVSYLDLPSNGSKSLCFTHDTLSYFNVIVGHVQVQLNEDMFVALAGTTFQVPEKNSYALRNVGDVPARLFVVRSEAEKNHSG</sequence>
<dbReference type="InterPro" id="IPR025974">
    <property type="entry name" value="Mif2/CENP-C_cupin"/>
</dbReference>
<evidence type="ECO:0000259" key="6">
    <source>
        <dbReference type="Pfam" id="PF11699"/>
    </source>
</evidence>
<feature type="compositionally biased region" description="Basic residues" evidence="5">
    <location>
        <begin position="11"/>
        <end position="20"/>
    </location>
</feature>
<evidence type="ECO:0000313" key="7">
    <source>
        <dbReference type="EMBL" id="RKP32244.1"/>
    </source>
</evidence>
<protein>
    <recommendedName>
        <fullName evidence="6">Mif2/CENP-C cupin domain-containing protein</fullName>
    </recommendedName>
</protein>
<evidence type="ECO:0000256" key="1">
    <source>
        <dbReference type="ARBA" id="ARBA00004123"/>
    </source>
</evidence>
<feature type="compositionally biased region" description="Pro residues" evidence="5">
    <location>
        <begin position="455"/>
        <end position="464"/>
    </location>
</feature>
<feature type="region of interest" description="Disordered" evidence="5">
    <location>
        <begin position="380"/>
        <end position="472"/>
    </location>
</feature>
<keyword evidence="8" id="KW-1185">Reference proteome</keyword>
<dbReference type="Gene3D" id="2.60.120.10">
    <property type="entry name" value="Jelly Rolls"/>
    <property type="match status" value="1"/>
</dbReference>
<dbReference type="GO" id="GO:0000776">
    <property type="term" value="C:kinetochore"/>
    <property type="evidence" value="ECO:0007669"/>
    <property type="project" value="InterPro"/>
</dbReference>
<dbReference type="GO" id="GO:0051315">
    <property type="term" value="P:attachment of mitotic spindle microtubules to kinetochore"/>
    <property type="evidence" value="ECO:0007669"/>
    <property type="project" value="TreeGrafter"/>
</dbReference>
<dbReference type="OrthoDB" id="1939643at2759"/>
<feature type="compositionally biased region" description="Basic and acidic residues" evidence="5">
    <location>
        <begin position="33"/>
        <end position="43"/>
    </location>
</feature>
<organism evidence="7 8">
    <name type="scientific">Metschnikowia bicuspidata</name>
    <dbReference type="NCBI Taxonomy" id="27322"/>
    <lineage>
        <taxon>Eukaryota</taxon>
        <taxon>Fungi</taxon>
        <taxon>Dikarya</taxon>
        <taxon>Ascomycota</taxon>
        <taxon>Saccharomycotina</taxon>
        <taxon>Pichiomycetes</taxon>
        <taxon>Metschnikowiaceae</taxon>
        <taxon>Metschnikowia</taxon>
    </lineage>
</organism>
<name>A0A4P9ZGM6_9ASCO</name>
<proteinExistence type="inferred from homology"/>
<dbReference type="InterPro" id="IPR011051">
    <property type="entry name" value="RmlC_Cupin_sf"/>
</dbReference>
<dbReference type="SUPFAM" id="SSF51182">
    <property type="entry name" value="RmlC-like cupins"/>
    <property type="match status" value="1"/>
</dbReference>
<evidence type="ECO:0000256" key="5">
    <source>
        <dbReference type="SAM" id="MobiDB-lite"/>
    </source>
</evidence>
<feature type="compositionally biased region" description="Low complexity" evidence="5">
    <location>
        <begin position="389"/>
        <end position="400"/>
    </location>
</feature>
<dbReference type="Proteomes" id="UP000268321">
    <property type="component" value="Unassembled WGS sequence"/>
</dbReference>
<evidence type="ECO:0000256" key="3">
    <source>
        <dbReference type="ARBA" id="ARBA00023125"/>
    </source>
</evidence>
<dbReference type="GO" id="GO:0051455">
    <property type="term" value="P:spindle attachment to meiosis I kinetochore"/>
    <property type="evidence" value="ECO:0007669"/>
    <property type="project" value="TreeGrafter"/>
</dbReference>
<reference evidence="8" key="1">
    <citation type="journal article" date="2018" name="Nat. Microbiol.">
        <title>Leveraging single-cell genomics to expand the fungal tree of life.</title>
        <authorList>
            <person name="Ahrendt S.R."/>
            <person name="Quandt C.A."/>
            <person name="Ciobanu D."/>
            <person name="Clum A."/>
            <person name="Salamov A."/>
            <person name="Andreopoulos B."/>
            <person name="Cheng J.F."/>
            <person name="Woyke T."/>
            <person name="Pelin A."/>
            <person name="Henrissat B."/>
            <person name="Reynolds N.K."/>
            <person name="Benny G.L."/>
            <person name="Smith M.E."/>
            <person name="James T.Y."/>
            <person name="Grigoriev I.V."/>
        </authorList>
    </citation>
    <scope>NUCLEOTIDE SEQUENCE [LARGE SCALE GENOMIC DNA]</scope>
    <source>
        <strain evidence="8">Baker2002</strain>
    </source>
</reference>
<gene>
    <name evidence="7" type="ORF">METBISCDRAFT_25986</name>
</gene>
<evidence type="ECO:0000313" key="8">
    <source>
        <dbReference type="Proteomes" id="UP000268321"/>
    </source>
</evidence>
<dbReference type="EMBL" id="ML004433">
    <property type="protein sequence ID" value="RKP32244.1"/>
    <property type="molecule type" value="Genomic_DNA"/>
</dbReference>
<dbReference type="Pfam" id="PF11699">
    <property type="entry name" value="CENP-C_C"/>
    <property type="match status" value="1"/>
</dbReference>
<feature type="region of interest" description="Disordered" evidence="5">
    <location>
        <begin position="1"/>
        <end position="43"/>
    </location>
</feature>
<dbReference type="InterPro" id="IPR028386">
    <property type="entry name" value="CENP-C/Mif2/cnp3"/>
</dbReference>
<dbReference type="InterPro" id="IPR014710">
    <property type="entry name" value="RmlC-like_jellyroll"/>
</dbReference>
<evidence type="ECO:0000256" key="2">
    <source>
        <dbReference type="ARBA" id="ARBA00010291"/>
    </source>
</evidence>
<dbReference type="AlphaFoldDB" id="A0A4P9ZGM6"/>
<accession>A0A4P9ZGM6</accession>
<evidence type="ECO:0000256" key="4">
    <source>
        <dbReference type="ARBA" id="ARBA00023242"/>
    </source>
</evidence>
<dbReference type="PANTHER" id="PTHR16684">
    <property type="entry name" value="CENTROMERE PROTEIN C"/>
    <property type="match status" value="1"/>
</dbReference>
<feature type="compositionally biased region" description="Basic and acidic residues" evidence="5">
    <location>
        <begin position="1"/>
        <end position="10"/>
    </location>
</feature>
<feature type="domain" description="Mif2/CENP-C cupin" evidence="6">
    <location>
        <begin position="608"/>
        <end position="688"/>
    </location>
</feature>
<comment type="subcellular location">
    <subcellularLocation>
        <location evidence="1">Nucleus</location>
    </subcellularLocation>
</comment>